<accession>A0A0R3TNN3</accession>
<dbReference type="AlphaFoldDB" id="A0A0R3TNN3"/>
<reference evidence="5 6" key="2">
    <citation type="submission" date="2018-11" db="EMBL/GenBank/DDBJ databases">
        <authorList>
            <consortium name="Pathogen Informatics"/>
        </authorList>
    </citation>
    <scope>NUCLEOTIDE SEQUENCE [LARGE SCALE GENOMIC DNA]</scope>
</reference>
<comment type="similarity">
    <text evidence="3">Belongs to the PPP1R37 family.</text>
</comment>
<dbReference type="WBParaSite" id="HNAJ_0000900801-mRNA-1">
    <property type="protein sequence ID" value="HNAJ_0000900801-mRNA-1"/>
    <property type="gene ID" value="HNAJ_0000900801"/>
</dbReference>
<dbReference type="Gene3D" id="3.80.10.10">
    <property type="entry name" value="Ribonuclease Inhibitor"/>
    <property type="match status" value="3"/>
</dbReference>
<name>A0A0R3TNN3_RODNA</name>
<gene>
    <name evidence="5" type="ORF">HNAJ_LOCUS9004</name>
</gene>
<evidence type="ECO:0000313" key="7">
    <source>
        <dbReference type="WBParaSite" id="HNAJ_0000900801-mRNA-1"/>
    </source>
</evidence>
<organism evidence="7">
    <name type="scientific">Rodentolepis nana</name>
    <name type="common">Dwarf tapeworm</name>
    <name type="synonym">Hymenolepis nana</name>
    <dbReference type="NCBI Taxonomy" id="102285"/>
    <lineage>
        <taxon>Eukaryota</taxon>
        <taxon>Metazoa</taxon>
        <taxon>Spiralia</taxon>
        <taxon>Lophotrochozoa</taxon>
        <taxon>Platyhelminthes</taxon>
        <taxon>Cestoda</taxon>
        <taxon>Eucestoda</taxon>
        <taxon>Cyclophyllidea</taxon>
        <taxon>Hymenolepididae</taxon>
        <taxon>Rodentolepis</taxon>
    </lineage>
</organism>
<dbReference type="SUPFAM" id="SSF52047">
    <property type="entry name" value="RNI-like"/>
    <property type="match status" value="1"/>
</dbReference>
<feature type="region of interest" description="Disordered" evidence="4">
    <location>
        <begin position="699"/>
        <end position="745"/>
    </location>
</feature>
<sequence>MLSGANIDTTDSPAVKLLTVPDFNLSDSQRHKSVRFVEDDKLVTELDFNCAEPWCIDRNTPNHVIIDKYAESCLKLNRPPLSTIIEQLSEIAAPLANTKIPVITLKGTQLCKEDIQGLEEIFKYCEVYHLNFENTNLTDNTLSDLLDALDYYKPCSELCLARNKKIASNGIEVIGNFISTYTSLTWLDLRGIPLLVEDVKHLRRAIIRQCDEARKAITDFLGKCSGQEPVNPDSARDAEEDPEAFRLTFNAFISKSLATPAALNTISGALQRLPPLCLRGLHLGETGIYGTALADIATAIRLAGHLRDLRLNGNRMGPRDIETLAPLLRYHPNLQVIDLSNNDLGVEGFRLLSGALSHPSYPSYFLRSSSADDADGESGSRKEAVCNLRRIYLSATGLCSAGAKHFSTCLPTLVNLTHLELSNNPLMGCQGMIALRSSLQAHSRKHLVYLGLANCGLACQGAIALAEILGDSPRALRRIDLTGNHIAEAGFMALSKSVPLCSRLVHLQGLEDNRPIATSETKGASIWTRHRSTNRTPTLLEPSKLSLDLIQAIHFQLAVNLDKHLVSHGRNAVNGGISGFPSLSLELDTESGGSSPFPHVGYIEGILNSATASILGQSGMSESATVHCFSFVRALSSLYLEVWNSLLIKAFIVWKDMGRIISPHRRKSYMSQGLRFFRGYVRIPPSTSTVRREIDPRSLCGDTSESEFSSSDSGEEEEEEWIMKETKEPSSSDGIILRTNCVDNR</sequence>
<protein>
    <submittedName>
        <fullName evidence="7">Carm_PH domain-containing protein</fullName>
    </submittedName>
</protein>
<keyword evidence="6" id="KW-1185">Reference proteome</keyword>
<dbReference type="PANTHER" id="PTHR24112">
    <property type="entry name" value="LEUCINE-RICH REPEAT, ISOFORM F-RELATED"/>
    <property type="match status" value="1"/>
</dbReference>
<evidence type="ECO:0000256" key="4">
    <source>
        <dbReference type="SAM" id="MobiDB-lite"/>
    </source>
</evidence>
<keyword evidence="1" id="KW-0433">Leucine-rich repeat</keyword>
<dbReference type="Proteomes" id="UP000278807">
    <property type="component" value="Unassembled WGS sequence"/>
</dbReference>
<evidence type="ECO:0000256" key="3">
    <source>
        <dbReference type="ARBA" id="ARBA00038315"/>
    </source>
</evidence>
<dbReference type="EMBL" id="UZAE01012459">
    <property type="protein sequence ID" value="VDO05249.1"/>
    <property type="molecule type" value="Genomic_DNA"/>
</dbReference>
<dbReference type="SMART" id="SM00368">
    <property type="entry name" value="LRR_RI"/>
    <property type="match status" value="7"/>
</dbReference>
<dbReference type="InterPro" id="IPR051279">
    <property type="entry name" value="PP1-Reg/Actin-Interact_Protein"/>
</dbReference>
<dbReference type="InterPro" id="IPR032675">
    <property type="entry name" value="LRR_dom_sf"/>
</dbReference>
<keyword evidence="2" id="KW-0677">Repeat</keyword>
<evidence type="ECO:0000313" key="5">
    <source>
        <dbReference type="EMBL" id="VDO05249.1"/>
    </source>
</evidence>
<evidence type="ECO:0000256" key="1">
    <source>
        <dbReference type="ARBA" id="ARBA00022614"/>
    </source>
</evidence>
<dbReference type="PANTHER" id="PTHR24112:SF9">
    <property type="entry name" value="PROTEIN PHOSPHATASE 1 REGULATORY SUBUNIT 37"/>
    <property type="match status" value="1"/>
</dbReference>
<feature type="compositionally biased region" description="Basic and acidic residues" evidence="4">
    <location>
        <begin position="721"/>
        <end position="730"/>
    </location>
</feature>
<dbReference type="InterPro" id="IPR001611">
    <property type="entry name" value="Leu-rich_rpt"/>
</dbReference>
<evidence type="ECO:0000313" key="6">
    <source>
        <dbReference type="Proteomes" id="UP000278807"/>
    </source>
</evidence>
<reference evidence="7" key="1">
    <citation type="submission" date="2016-04" db="UniProtKB">
        <authorList>
            <consortium name="WormBaseParasite"/>
        </authorList>
    </citation>
    <scope>IDENTIFICATION</scope>
</reference>
<evidence type="ECO:0000256" key="2">
    <source>
        <dbReference type="ARBA" id="ARBA00022737"/>
    </source>
</evidence>
<proteinExistence type="inferred from homology"/>
<dbReference type="Pfam" id="PF13516">
    <property type="entry name" value="LRR_6"/>
    <property type="match status" value="1"/>
</dbReference>
<dbReference type="OrthoDB" id="10034042at2759"/>